<dbReference type="NCBIfam" id="NF004846">
    <property type="entry name" value="PRK06197.1"/>
    <property type="match status" value="1"/>
</dbReference>
<proteinExistence type="inferred from homology"/>
<dbReference type="AlphaFoldDB" id="A0A554SP04"/>
<comment type="similarity">
    <text evidence="1 3">Belongs to the short-chain dehydrogenases/reductases (SDR) family.</text>
</comment>
<dbReference type="Pfam" id="PF00106">
    <property type="entry name" value="adh_short"/>
    <property type="match status" value="1"/>
</dbReference>
<evidence type="ECO:0000313" key="4">
    <source>
        <dbReference type="EMBL" id="TSD68077.1"/>
    </source>
</evidence>
<keyword evidence="2" id="KW-0560">Oxidoreductase</keyword>
<comment type="caution">
    <text evidence="4">The sequence shown here is derived from an EMBL/GenBank/DDBJ whole genome shotgun (WGS) entry which is preliminary data.</text>
</comment>
<evidence type="ECO:0000256" key="3">
    <source>
        <dbReference type="RuleBase" id="RU000363"/>
    </source>
</evidence>
<dbReference type="PRINTS" id="PR00081">
    <property type="entry name" value="GDHRDH"/>
</dbReference>
<dbReference type="Gene3D" id="3.40.50.720">
    <property type="entry name" value="NAD(P)-binding Rossmann-like Domain"/>
    <property type="match status" value="1"/>
</dbReference>
<reference evidence="4 5" key="1">
    <citation type="submission" date="2019-07" db="EMBL/GenBank/DDBJ databases">
        <authorList>
            <person name="Zhao L.H."/>
        </authorList>
    </citation>
    <scope>NUCLEOTIDE SEQUENCE [LARGE SCALE GENOMIC DNA]</scope>
    <source>
        <strain evidence="4 5">Co35</strain>
    </source>
</reference>
<dbReference type="InterPro" id="IPR036291">
    <property type="entry name" value="NAD(P)-bd_dom_sf"/>
</dbReference>
<accession>A0A554SP04</accession>
<sequence length="313" mass="33124">MSERWSTTDIGDLSGQTAVITGVTGGLGAHTALGLARRGARLIVTARDTRKAEDAVRRLREEAPGSDISIVELDLANLAQTTAAAQDLAAAEPRIDILVNNAGVMIPPFARTQDGFELQMGTNHLGHFAWTAGLWPSLRDGARVVTVSSLAHASARGIDLRTLTPEGSPRRYRRWNAYAESKLANLLFAWELARRSEAAGLPVVSVAAHPGYASTNLTKSGLNLRGRSLPGIAIHQVTGIIGQPAAHGALPLLRAATDPMLTGGDYIGPDGFQQLRGRHPRTVGSTRLARDPRLAGALWSASQSATGVVFDVT</sequence>
<dbReference type="InterPro" id="IPR002347">
    <property type="entry name" value="SDR_fam"/>
</dbReference>
<protein>
    <submittedName>
        <fullName evidence="4">SDR family NAD(P)-dependent oxidoreductase</fullName>
    </submittedName>
</protein>
<evidence type="ECO:0000313" key="5">
    <source>
        <dbReference type="Proteomes" id="UP000316988"/>
    </source>
</evidence>
<organism evidence="4 5">
    <name type="scientific">Aeromicrobium piscarium</name>
    <dbReference type="NCBI Taxonomy" id="2590901"/>
    <lineage>
        <taxon>Bacteria</taxon>
        <taxon>Bacillati</taxon>
        <taxon>Actinomycetota</taxon>
        <taxon>Actinomycetes</taxon>
        <taxon>Propionibacteriales</taxon>
        <taxon>Nocardioidaceae</taxon>
        <taxon>Aeromicrobium</taxon>
    </lineage>
</organism>
<keyword evidence="5" id="KW-1185">Reference proteome</keyword>
<evidence type="ECO:0000256" key="2">
    <source>
        <dbReference type="ARBA" id="ARBA00023002"/>
    </source>
</evidence>
<dbReference type="SUPFAM" id="SSF51735">
    <property type="entry name" value="NAD(P)-binding Rossmann-fold domains"/>
    <property type="match status" value="1"/>
</dbReference>
<dbReference type="PANTHER" id="PTHR24320:SF148">
    <property type="entry name" value="NAD(P)-BINDING ROSSMANN-FOLD SUPERFAMILY PROTEIN"/>
    <property type="match status" value="1"/>
</dbReference>
<dbReference type="OrthoDB" id="4577644at2"/>
<evidence type="ECO:0000256" key="1">
    <source>
        <dbReference type="ARBA" id="ARBA00006484"/>
    </source>
</evidence>
<dbReference type="GO" id="GO:0016491">
    <property type="term" value="F:oxidoreductase activity"/>
    <property type="evidence" value="ECO:0007669"/>
    <property type="project" value="UniProtKB-KW"/>
</dbReference>
<name>A0A554SP04_9ACTN</name>
<dbReference type="EMBL" id="VLNT01000001">
    <property type="protein sequence ID" value="TSD68077.1"/>
    <property type="molecule type" value="Genomic_DNA"/>
</dbReference>
<dbReference type="RefSeq" id="WP_143911024.1">
    <property type="nucleotide sequence ID" value="NZ_VLNT01000001.1"/>
</dbReference>
<dbReference type="PANTHER" id="PTHR24320">
    <property type="entry name" value="RETINOL DEHYDROGENASE"/>
    <property type="match status" value="1"/>
</dbReference>
<dbReference type="Proteomes" id="UP000316988">
    <property type="component" value="Unassembled WGS sequence"/>
</dbReference>
<dbReference type="PRINTS" id="PR00080">
    <property type="entry name" value="SDRFAMILY"/>
</dbReference>
<gene>
    <name evidence="4" type="ORF">FNM00_00330</name>
</gene>